<sequence>MDQQQKLTTEDNSNPISPDDNNLQSKTQPQTPSQSSWYTNWWNRNNADITSHPNDRVTNETPIENSDENTNANENTNASTNTNIISTEHSVTLPPGGDSWYGYAWNKLPQIPYLKSNPQPVLELDDDTTYQDLNETQKDLIKREILESITQKNDSWCWYKEMKIDSDIPNSDSSFNNEGFINAFNTSSMKWPIPYDQYPLGPQNQNIHHIGIHNSIILPSQTPLETLHTQPLKTKIVTTVKEHYNFENETHLYLKKNLEGKLFEKNVVILSCTGYLPKNYEKYSIEHQPTSFELTTNLSKNLLNEHPKNIHTISLHCPLHIKSLDENLDEVIEILKHWKHLFKEADVILFMGVYHSSPLLILIIHHILKTKSNFQISSNIPVGILLFESCLQGYRFWDHNTDLLTYSHDNNYLKKKNSSTNIKSLSNDYNKILQTREKELFQNTTKLEKDTLLKLRNYRKVDSKESKKVQSALSKILNNWPTSRLTFFGKLYDNFMTISQKLAVDYTHPQIFRNIWCDAKYMGVDLKSPLESGLNDEPMEDDNLTYETILPIPNNRLMEIVIINNFLLALNLGYYKFIPIFKLLSPFFISRSFNSNTVPSTLQKKLQNQLKSWLQEMDSFWKGQEEIPRRIIDNIQFPETLLSLYPILQYLYYKYHINKRDNPNSNVINNTISPKININTTNNTTIISHTKLSTTTTTTNNKNKNNDISSSSITNTENNNKNDNLNPTTLSSEKILKEENLFVLETDMYTDDSVYQCFIQNTLSTKSPLNKKQLHLLNDHSTPKSILNETNQYDLVWKFHEALSLYMRINNLPHQEFPLHLSFALTAKDTTFWKISKPDPTNFINDNSEAITRVKQTWEVYQHWDPPTRGLKQLKRILSVLEFYDDAESLIEDVKNP</sequence>
<dbReference type="RefSeq" id="XP_004179071.1">
    <property type="nucleotide sequence ID" value="XM_004179023.1"/>
</dbReference>
<dbReference type="KEGG" id="tbl:TBLA_0B07340"/>
<dbReference type="GO" id="GO:1990816">
    <property type="term" value="C:vacuole-mitochondrion membrane contact site"/>
    <property type="evidence" value="ECO:0007669"/>
    <property type="project" value="EnsemblFungi"/>
</dbReference>
<dbReference type="InParanoid" id="I2GZK0"/>
<dbReference type="FunCoup" id="I2GZK0">
    <property type="interactions" value="3"/>
</dbReference>
<dbReference type="GO" id="GO:0006665">
    <property type="term" value="P:sphingolipid metabolic process"/>
    <property type="evidence" value="ECO:0007669"/>
    <property type="project" value="EnsemblFungi"/>
</dbReference>
<dbReference type="PANTHER" id="PTHR47349">
    <property type="entry name" value="CHROMOSOME 8, WHOLE GENOME SHOTGUN SEQUENCE"/>
    <property type="match status" value="1"/>
</dbReference>
<reference evidence="2 3" key="1">
    <citation type="journal article" date="2011" name="Proc. Natl. Acad. Sci. U.S.A.">
        <title>Evolutionary erosion of yeast sex chromosomes by mating-type switching accidents.</title>
        <authorList>
            <person name="Gordon J.L."/>
            <person name="Armisen D."/>
            <person name="Proux-Wera E."/>
            <person name="Oheigeartaigh S.S."/>
            <person name="Byrne K.P."/>
            <person name="Wolfe K.H."/>
        </authorList>
    </citation>
    <scope>NUCLEOTIDE SEQUENCE [LARGE SCALE GENOMIC DNA]</scope>
    <source>
        <strain evidence="3">ATCC 34711 / CBS 6284 / DSM 70876 / NBRC 10599 / NRRL Y-10934 / UCD 77-7</strain>
    </source>
</reference>
<evidence type="ECO:0000313" key="3">
    <source>
        <dbReference type="Proteomes" id="UP000002866"/>
    </source>
</evidence>
<dbReference type="AlphaFoldDB" id="I2GZK0"/>
<proteinExistence type="predicted"/>
<evidence type="ECO:0000256" key="1">
    <source>
        <dbReference type="SAM" id="MobiDB-lite"/>
    </source>
</evidence>
<dbReference type="eggNOG" id="ENOG502QXS0">
    <property type="taxonomic scope" value="Eukaryota"/>
</dbReference>
<feature type="compositionally biased region" description="Polar residues" evidence="1">
    <location>
        <begin position="37"/>
        <end position="52"/>
    </location>
</feature>
<dbReference type="InterPro" id="IPR058934">
    <property type="entry name" value="YMC020W-like"/>
</dbReference>
<evidence type="ECO:0000313" key="2">
    <source>
        <dbReference type="EMBL" id="CCH59552.1"/>
    </source>
</evidence>
<dbReference type="PANTHER" id="PTHR47349:SF1">
    <property type="entry name" value="AER328WP"/>
    <property type="match status" value="1"/>
</dbReference>
<feature type="region of interest" description="Disordered" evidence="1">
    <location>
        <begin position="1"/>
        <end position="83"/>
    </location>
</feature>
<feature type="compositionally biased region" description="Low complexity" evidence="1">
    <location>
        <begin position="68"/>
        <end position="83"/>
    </location>
</feature>
<keyword evidence="3" id="KW-1185">Reference proteome</keyword>
<name>I2GZK0_HENB6</name>
<dbReference type="GO" id="GO:0005778">
    <property type="term" value="C:peroxisomal membrane"/>
    <property type="evidence" value="ECO:0007669"/>
    <property type="project" value="EnsemblFungi"/>
</dbReference>
<feature type="compositionally biased region" description="Low complexity" evidence="1">
    <location>
        <begin position="11"/>
        <end position="36"/>
    </location>
</feature>
<accession>I2GZK0</accession>
<gene>
    <name evidence="2" type="primary">TBLA0B07340</name>
    <name evidence="2" type="ORF">TBLA_0B07340</name>
</gene>
<dbReference type="HOGENOM" id="CLU_020648_0_0_1"/>
<protein>
    <submittedName>
        <fullName evidence="2">Uncharacterized protein</fullName>
    </submittedName>
</protein>
<dbReference type="GO" id="GO:0071561">
    <property type="term" value="C:nucleus-vacuole junction"/>
    <property type="evidence" value="ECO:0007669"/>
    <property type="project" value="EnsemblFungi"/>
</dbReference>
<organism evidence="2 3">
    <name type="scientific">Henningerozyma blattae (strain ATCC 34711 / CBS 6284 / DSM 70876 / NBRC 10599 / NRRL Y-10934 / UCD 77-7)</name>
    <name type="common">Yeast</name>
    <name type="synonym">Tetrapisispora blattae</name>
    <dbReference type="NCBI Taxonomy" id="1071380"/>
    <lineage>
        <taxon>Eukaryota</taxon>
        <taxon>Fungi</taxon>
        <taxon>Dikarya</taxon>
        <taxon>Ascomycota</taxon>
        <taxon>Saccharomycotina</taxon>
        <taxon>Saccharomycetes</taxon>
        <taxon>Saccharomycetales</taxon>
        <taxon>Saccharomycetaceae</taxon>
        <taxon>Henningerozyma</taxon>
    </lineage>
</organism>
<feature type="region of interest" description="Disordered" evidence="1">
    <location>
        <begin position="692"/>
        <end position="730"/>
    </location>
</feature>
<dbReference type="EMBL" id="HE806317">
    <property type="protein sequence ID" value="CCH59552.1"/>
    <property type="molecule type" value="Genomic_DNA"/>
</dbReference>
<dbReference type="OMA" id="GYRFWDH"/>
<dbReference type="OrthoDB" id="3972942at2759"/>
<feature type="compositionally biased region" description="Low complexity" evidence="1">
    <location>
        <begin position="692"/>
        <end position="729"/>
    </location>
</feature>
<dbReference type="GeneID" id="14493776"/>
<dbReference type="Proteomes" id="UP000002866">
    <property type="component" value="Chromosome 2"/>
</dbReference>